<dbReference type="WBParaSite" id="SSTP_0000073500.1">
    <property type="protein sequence ID" value="SSTP_0000073500.1"/>
    <property type="gene ID" value="SSTP_0000073500"/>
</dbReference>
<reference evidence="2" key="1">
    <citation type="submission" date="2015-08" db="UniProtKB">
        <authorList>
            <consortium name="WormBaseParasite"/>
        </authorList>
    </citation>
    <scope>IDENTIFICATION</scope>
</reference>
<dbReference type="PANTHER" id="PTHR47533:SF4">
    <property type="entry name" value="AB HYDROLASE-1 DOMAIN-CONTAINING PROTEIN"/>
    <property type="match status" value="1"/>
</dbReference>
<name>A0A0K0DU19_STRER</name>
<accession>A0A0K0DU19</accession>
<dbReference type="WBParaSite" id="TCONS_00003424.p1">
    <property type="protein sequence ID" value="TCONS_00003424.p1"/>
    <property type="gene ID" value="XLOC_003166"/>
</dbReference>
<dbReference type="PANTHER" id="PTHR47533">
    <property type="entry name" value="PROTEIN CBG21859"/>
    <property type="match status" value="1"/>
</dbReference>
<evidence type="ECO:0000313" key="1">
    <source>
        <dbReference type="Proteomes" id="UP000035681"/>
    </source>
</evidence>
<sequence length="297" mass="33851">MGSEENLSKVPVVVKGKYGYIKIIAEIQDTHPLGSTKGNVVFIGDCPGNHNDFKYMVDCLKKKGIRCIVINFPGLGHTPYHSHFTHTNDERLQFVRGILQNLNVTCNFIFVGHSRGSENALKLATLLSPSTIGAILINPLPILPYRTFHYIFSKIALLCYNWYYSKNETNPYVVSSFYQCMSTINLRDQLPFIDKFNTQKTKLLISYAGRDPTIEPAISKDFVSRFELDNEMIVDDGTPDDLAKFRMMTFYQNGLNKLGCFFKNGNHYLQKYKGDFLVFAILCMLDINCGRSNFIKN</sequence>
<organism evidence="2">
    <name type="scientific">Strongyloides stercoralis</name>
    <name type="common">Threadworm</name>
    <dbReference type="NCBI Taxonomy" id="6248"/>
    <lineage>
        <taxon>Eukaryota</taxon>
        <taxon>Metazoa</taxon>
        <taxon>Ecdysozoa</taxon>
        <taxon>Nematoda</taxon>
        <taxon>Chromadorea</taxon>
        <taxon>Rhabditida</taxon>
        <taxon>Tylenchina</taxon>
        <taxon>Panagrolaimomorpha</taxon>
        <taxon>Strongyloidoidea</taxon>
        <taxon>Strongyloididae</taxon>
        <taxon>Strongyloides</taxon>
    </lineage>
</organism>
<dbReference type="InterPro" id="IPR010463">
    <property type="entry name" value="DUF1057"/>
</dbReference>
<dbReference type="InterPro" id="IPR029058">
    <property type="entry name" value="AB_hydrolase_fold"/>
</dbReference>
<keyword evidence="1" id="KW-1185">Reference proteome</keyword>
<dbReference type="SUPFAM" id="SSF53474">
    <property type="entry name" value="alpha/beta-Hydrolases"/>
    <property type="match status" value="1"/>
</dbReference>
<proteinExistence type="predicted"/>
<protein>
    <submittedName>
        <fullName evidence="2">AB hydrolase-1 domain-containing protein</fullName>
    </submittedName>
    <submittedName>
        <fullName evidence="3">Solute carrier organic anion transporter family member</fullName>
    </submittedName>
</protein>
<dbReference type="ESTHER" id="strer-a0a0k0du19">
    <property type="family name" value="Duf_1057"/>
</dbReference>
<dbReference type="Gene3D" id="3.40.50.1820">
    <property type="entry name" value="alpha/beta hydrolase"/>
    <property type="match status" value="1"/>
</dbReference>
<evidence type="ECO:0000313" key="3">
    <source>
        <dbReference type="WBParaSite" id="TCONS_00003424.p1"/>
    </source>
</evidence>
<dbReference type="Pfam" id="PF06342">
    <property type="entry name" value="DUF1057"/>
    <property type="match status" value="2"/>
</dbReference>
<dbReference type="Proteomes" id="UP000035681">
    <property type="component" value="Unplaced"/>
</dbReference>
<evidence type="ECO:0000313" key="2">
    <source>
        <dbReference type="WBParaSite" id="SSTP_0000073500.1"/>
    </source>
</evidence>
<dbReference type="AlphaFoldDB" id="A0A0K0DU19"/>